<accession>A0AAV0CUY4</accession>
<evidence type="ECO:0000313" key="3">
    <source>
        <dbReference type="Proteomes" id="UP001152523"/>
    </source>
</evidence>
<organism evidence="2 3">
    <name type="scientific">Cuscuta epithymum</name>
    <dbReference type="NCBI Taxonomy" id="186058"/>
    <lineage>
        <taxon>Eukaryota</taxon>
        <taxon>Viridiplantae</taxon>
        <taxon>Streptophyta</taxon>
        <taxon>Embryophyta</taxon>
        <taxon>Tracheophyta</taxon>
        <taxon>Spermatophyta</taxon>
        <taxon>Magnoliopsida</taxon>
        <taxon>eudicotyledons</taxon>
        <taxon>Gunneridae</taxon>
        <taxon>Pentapetalae</taxon>
        <taxon>asterids</taxon>
        <taxon>lamiids</taxon>
        <taxon>Solanales</taxon>
        <taxon>Convolvulaceae</taxon>
        <taxon>Cuscuteae</taxon>
        <taxon>Cuscuta</taxon>
        <taxon>Cuscuta subgen. Cuscuta</taxon>
    </lineage>
</organism>
<gene>
    <name evidence="2" type="ORF">CEPIT_LOCUS9248</name>
</gene>
<keyword evidence="3" id="KW-1185">Reference proteome</keyword>
<sequence>MSADTGRLLEVGTPAGPGTKDERRVWIASTKKKKKKKWGEEERSSYVEGNLARVCQIFSNRRRRTPLGVEVSRDAEGARRTKGACQDKPVYPTNDHGSMDVG</sequence>
<dbReference type="Proteomes" id="UP001152523">
    <property type="component" value="Unassembled WGS sequence"/>
</dbReference>
<dbReference type="AlphaFoldDB" id="A0AAV0CUY4"/>
<reference evidence="2" key="1">
    <citation type="submission" date="2022-07" db="EMBL/GenBank/DDBJ databases">
        <authorList>
            <person name="Macas J."/>
            <person name="Novak P."/>
            <person name="Neumann P."/>
        </authorList>
    </citation>
    <scope>NUCLEOTIDE SEQUENCE</scope>
</reference>
<feature type="region of interest" description="Disordered" evidence="1">
    <location>
        <begin position="72"/>
        <end position="102"/>
    </location>
</feature>
<dbReference type="EMBL" id="CAMAPF010000050">
    <property type="protein sequence ID" value="CAH9085344.1"/>
    <property type="molecule type" value="Genomic_DNA"/>
</dbReference>
<evidence type="ECO:0000256" key="1">
    <source>
        <dbReference type="SAM" id="MobiDB-lite"/>
    </source>
</evidence>
<feature type="region of interest" description="Disordered" evidence="1">
    <location>
        <begin position="1"/>
        <end position="20"/>
    </location>
</feature>
<name>A0AAV0CUY4_9ASTE</name>
<proteinExistence type="predicted"/>
<evidence type="ECO:0000313" key="2">
    <source>
        <dbReference type="EMBL" id="CAH9085344.1"/>
    </source>
</evidence>
<protein>
    <submittedName>
        <fullName evidence="2">Uncharacterized protein</fullName>
    </submittedName>
</protein>
<comment type="caution">
    <text evidence="2">The sequence shown here is derived from an EMBL/GenBank/DDBJ whole genome shotgun (WGS) entry which is preliminary data.</text>
</comment>